<keyword evidence="3" id="KW-1185">Reference proteome</keyword>
<reference evidence="2 3" key="1">
    <citation type="submission" date="2019-03" db="EMBL/GenBank/DDBJ databases">
        <title>Genomic Encyclopedia of Type Strains, Phase III (KMG-III): the genomes of soil and plant-associated and newly described type strains.</title>
        <authorList>
            <person name="Whitman W."/>
        </authorList>
    </citation>
    <scope>NUCLEOTIDE SEQUENCE [LARGE SCALE GENOMIC DNA]</scope>
    <source>
        <strain evidence="2 3">CGMCC 1.7660</strain>
    </source>
</reference>
<protein>
    <submittedName>
        <fullName evidence="2">Uncharacterized protein</fullName>
    </submittedName>
</protein>
<dbReference type="EMBL" id="SNYW01000014">
    <property type="protein sequence ID" value="TDQ77580.1"/>
    <property type="molecule type" value="Genomic_DNA"/>
</dbReference>
<organism evidence="2 3">
    <name type="scientific">Dongia mobilis</name>
    <dbReference type="NCBI Taxonomy" id="578943"/>
    <lineage>
        <taxon>Bacteria</taxon>
        <taxon>Pseudomonadati</taxon>
        <taxon>Pseudomonadota</taxon>
        <taxon>Alphaproteobacteria</taxon>
        <taxon>Rhodospirillales</taxon>
        <taxon>Dongiaceae</taxon>
        <taxon>Dongia</taxon>
    </lineage>
</organism>
<proteinExistence type="predicted"/>
<evidence type="ECO:0000313" key="2">
    <source>
        <dbReference type="EMBL" id="TDQ77580.1"/>
    </source>
</evidence>
<name>A0A4R6WGN1_9PROT</name>
<dbReference type="RefSeq" id="WP_133615169.1">
    <property type="nucleotide sequence ID" value="NZ_SNYW01000014.1"/>
</dbReference>
<comment type="caution">
    <text evidence="2">The sequence shown here is derived from an EMBL/GenBank/DDBJ whole genome shotgun (WGS) entry which is preliminary data.</text>
</comment>
<dbReference type="AlphaFoldDB" id="A0A4R6WGN1"/>
<feature type="compositionally biased region" description="Basic and acidic residues" evidence="1">
    <location>
        <begin position="1"/>
        <end position="11"/>
    </location>
</feature>
<evidence type="ECO:0000256" key="1">
    <source>
        <dbReference type="SAM" id="MobiDB-lite"/>
    </source>
</evidence>
<evidence type="ECO:0000313" key="3">
    <source>
        <dbReference type="Proteomes" id="UP000295783"/>
    </source>
</evidence>
<dbReference type="Proteomes" id="UP000295783">
    <property type="component" value="Unassembled WGS sequence"/>
</dbReference>
<sequence>MQDKKDARPADKAPAGPDLAESGRRAQLRKQERQAAALRANLRRRKEQQRGRAAARVAADDDPGDSA</sequence>
<feature type="compositionally biased region" description="Basic and acidic residues" evidence="1">
    <location>
        <begin position="21"/>
        <end position="33"/>
    </location>
</feature>
<accession>A0A4R6WGN1</accession>
<feature type="region of interest" description="Disordered" evidence="1">
    <location>
        <begin position="1"/>
        <end position="67"/>
    </location>
</feature>
<gene>
    <name evidence="2" type="ORF">A8950_3733</name>
</gene>